<accession>A0A5D2T9L6</accession>
<sequence length="52" mass="6300">MIFFSSLEVLMKKRNKTDSSTCCKFISNFWAGCGFYLWFLHLEEEKQSRQRK</sequence>
<reference evidence="1 2" key="1">
    <citation type="submission" date="2019-07" db="EMBL/GenBank/DDBJ databases">
        <title>WGS assembly of Gossypium mustelinum.</title>
        <authorList>
            <person name="Chen Z.J."/>
            <person name="Sreedasyam A."/>
            <person name="Ando A."/>
            <person name="Song Q."/>
            <person name="De L."/>
            <person name="Hulse-Kemp A."/>
            <person name="Ding M."/>
            <person name="Ye W."/>
            <person name="Kirkbride R."/>
            <person name="Jenkins J."/>
            <person name="Plott C."/>
            <person name="Lovell J."/>
            <person name="Lin Y.-M."/>
            <person name="Vaughn R."/>
            <person name="Liu B."/>
            <person name="Li W."/>
            <person name="Simpson S."/>
            <person name="Scheffler B."/>
            <person name="Saski C."/>
            <person name="Grover C."/>
            <person name="Hu G."/>
            <person name="Conover J."/>
            <person name="Carlson J."/>
            <person name="Shu S."/>
            <person name="Boston L."/>
            <person name="Williams M."/>
            <person name="Peterson D."/>
            <person name="Mcgee K."/>
            <person name="Jones D."/>
            <person name="Wendel J."/>
            <person name="Stelly D."/>
            <person name="Grimwood J."/>
            <person name="Schmutz J."/>
        </authorList>
    </citation>
    <scope>NUCLEOTIDE SEQUENCE [LARGE SCALE GENOMIC DNA]</scope>
    <source>
        <strain evidence="1">1408120.09</strain>
    </source>
</reference>
<keyword evidence="2" id="KW-1185">Reference proteome</keyword>
<dbReference type="EMBL" id="CM017658">
    <property type="protein sequence ID" value="TYI61937.1"/>
    <property type="molecule type" value="Genomic_DNA"/>
</dbReference>
<evidence type="ECO:0000313" key="2">
    <source>
        <dbReference type="Proteomes" id="UP000323597"/>
    </source>
</evidence>
<gene>
    <name evidence="1" type="ORF">E1A91_D10G208300v1</name>
</gene>
<name>A0A5D2T9L6_GOSMU</name>
<evidence type="ECO:0000313" key="1">
    <source>
        <dbReference type="EMBL" id="TYI61937.1"/>
    </source>
</evidence>
<protein>
    <submittedName>
        <fullName evidence="1">Uncharacterized protein</fullName>
    </submittedName>
</protein>
<dbReference type="AlphaFoldDB" id="A0A5D2T9L6"/>
<dbReference type="Proteomes" id="UP000323597">
    <property type="component" value="Chromosome D10"/>
</dbReference>
<organism evidence="1 2">
    <name type="scientific">Gossypium mustelinum</name>
    <name type="common">Cotton</name>
    <name type="synonym">Gossypium caicoense</name>
    <dbReference type="NCBI Taxonomy" id="34275"/>
    <lineage>
        <taxon>Eukaryota</taxon>
        <taxon>Viridiplantae</taxon>
        <taxon>Streptophyta</taxon>
        <taxon>Embryophyta</taxon>
        <taxon>Tracheophyta</taxon>
        <taxon>Spermatophyta</taxon>
        <taxon>Magnoliopsida</taxon>
        <taxon>eudicotyledons</taxon>
        <taxon>Gunneridae</taxon>
        <taxon>Pentapetalae</taxon>
        <taxon>rosids</taxon>
        <taxon>malvids</taxon>
        <taxon>Malvales</taxon>
        <taxon>Malvaceae</taxon>
        <taxon>Malvoideae</taxon>
        <taxon>Gossypium</taxon>
    </lineage>
</organism>
<proteinExistence type="predicted"/>